<proteinExistence type="predicted"/>
<protein>
    <recommendedName>
        <fullName evidence="3">F-box domain-containing protein</fullName>
    </recommendedName>
</protein>
<keyword evidence="2" id="KW-1185">Reference proteome</keyword>
<dbReference type="SUPFAM" id="SSF52047">
    <property type="entry name" value="RNI-like"/>
    <property type="match status" value="1"/>
</dbReference>
<sequence>MSTANLRKRLVQIDVEIVKYKSAISWLEQHRVAVQHQLHAIARFPVLTLPIEITAEIFSLCLPTIRELRENGHSAAESFKSPPMLFTAVCRTWREIAIAMPPLWAKFQLRLDTVTQRVASEPEMIEEFIEQWLGRAASRPLSIMFHTSRYWDDDYTVTTGRLRDIIHRYAPRIAYLELHSTQNQIRELALDSAAFPQLQRACIGDLYSPAPDPLNPVNIFSNAPRLAELKLFDSAVYSSYTLPSLQLTKFEGEIKNLELFSLAPNLVEVECSVEYLENDPPSVISHPRLESLTLSESPSGVEPENILPHLALPALHSLDIAAIVSDEIVVPLSLGSFLARSTAPLRTLVANVNKGSYYDWVEQRLSHIEDTLENLMVYNLSETFLHGVMSLGSELPPYPCFPRLQHLSLKNSPNTNYKLLVDFLYKRSTSVQFAKLRSFHLTCENGTFLDDAFYVAQPGHVGEVVDHLAELASAGMDICIHSHRAKPHVNHVRSRESC</sequence>
<gene>
    <name evidence="1" type="ORF">DFH07DRAFT_953716</name>
</gene>
<organism evidence="1 2">
    <name type="scientific">Mycena maculata</name>
    <dbReference type="NCBI Taxonomy" id="230809"/>
    <lineage>
        <taxon>Eukaryota</taxon>
        <taxon>Fungi</taxon>
        <taxon>Dikarya</taxon>
        <taxon>Basidiomycota</taxon>
        <taxon>Agaricomycotina</taxon>
        <taxon>Agaricomycetes</taxon>
        <taxon>Agaricomycetidae</taxon>
        <taxon>Agaricales</taxon>
        <taxon>Marasmiineae</taxon>
        <taxon>Mycenaceae</taxon>
        <taxon>Mycena</taxon>
    </lineage>
</organism>
<dbReference type="Proteomes" id="UP001215280">
    <property type="component" value="Unassembled WGS sequence"/>
</dbReference>
<dbReference type="InterPro" id="IPR032675">
    <property type="entry name" value="LRR_dom_sf"/>
</dbReference>
<comment type="caution">
    <text evidence="1">The sequence shown here is derived from an EMBL/GenBank/DDBJ whole genome shotgun (WGS) entry which is preliminary data.</text>
</comment>
<evidence type="ECO:0000313" key="1">
    <source>
        <dbReference type="EMBL" id="KAJ7771098.1"/>
    </source>
</evidence>
<evidence type="ECO:0000313" key="2">
    <source>
        <dbReference type="Proteomes" id="UP001215280"/>
    </source>
</evidence>
<evidence type="ECO:0008006" key="3">
    <source>
        <dbReference type="Google" id="ProtNLM"/>
    </source>
</evidence>
<name>A0AAD7JSK8_9AGAR</name>
<dbReference type="AlphaFoldDB" id="A0AAD7JSK8"/>
<accession>A0AAD7JSK8</accession>
<dbReference type="Gene3D" id="3.80.10.10">
    <property type="entry name" value="Ribonuclease Inhibitor"/>
    <property type="match status" value="1"/>
</dbReference>
<dbReference type="EMBL" id="JARJLG010000022">
    <property type="protein sequence ID" value="KAJ7771098.1"/>
    <property type="molecule type" value="Genomic_DNA"/>
</dbReference>
<reference evidence="1" key="1">
    <citation type="submission" date="2023-03" db="EMBL/GenBank/DDBJ databases">
        <title>Massive genome expansion in bonnet fungi (Mycena s.s.) driven by repeated elements and novel gene families across ecological guilds.</title>
        <authorList>
            <consortium name="Lawrence Berkeley National Laboratory"/>
            <person name="Harder C.B."/>
            <person name="Miyauchi S."/>
            <person name="Viragh M."/>
            <person name="Kuo A."/>
            <person name="Thoen E."/>
            <person name="Andreopoulos B."/>
            <person name="Lu D."/>
            <person name="Skrede I."/>
            <person name="Drula E."/>
            <person name="Henrissat B."/>
            <person name="Morin E."/>
            <person name="Kohler A."/>
            <person name="Barry K."/>
            <person name="LaButti K."/>
            <person name="Morin E."/>
            <person name="Salamov A."/>
            <person name="Lipzen A."/>
            <person name="Mereny Z."/>
            <person name="Hegedus B."/>
            <person name="Baldrian P."/>
            <person name="Stursova M."/>
            <person name="Weitz H."/>
            <person name="Taylor A."/>
            <person name="Grigoriev I.V."/>
            <person name="Nagy L.G."/>
            <person name="Martin F."/>
            <person name="Kauserud H."/>
        </authorList>
    </citation>
    <scope>NUCLEOTIDE SEQUENCE</scope>
    <source>
        <strain evidence="1">CBHHK188m</strain>
    </source>
</reference>